<organism evidence="1 2">
    <name type="scientific">Arcobacter porcinus</name>
    <dbReference type="NCBI Taxonomy" id="1935204"/>
    <lineage>
        <taxon>Bacteria</taxon>
        <taxon>Pseudomonadati</taxon>
        <taxon>Campylobacterota</taxon>
        <taxon>Epsilonproteobacteria</taxon>
        <taxon>Campylobacterales</taxon>
        <taxon>Arcobacteraceae</taxon>
        <taxon>Arcobacter</taxon>
    </lineage>
</organism>
<reference evidence="1 2" key="2">
    <citation type="submission" date="2019-09" db="EMBL/GenBank/DDBJ databases">
        <title>Taxonomic note: a critical rebuttal of the proposed division of the genus Arcobacter into six genera, emended descriptions of Arcobacter anaerophilus and the genus Arcobacter, and an assessment of genus-level boundaries for Epsilonproteobacteria using in silico genomic comparator tools.</title>
        <authorList>
            <person name="On S.L.W."/>
            <person name="Miller W.G."/>
            <person name="Biggs P."/>
            <person name="Cornelius A."/>
            <person name="Vandamme P."/>
        </authorList>
    </citation>
    <scope>NUCLEOTIDE SEQUENCE [LARGE SCALE GENOMIC DNA]</scope>
    <source>
        <strain evidence="1 2">CCUG 56899</strain>
    </source>
</reference>
<evidence type="ECO:0000313" key="2">
    <source>
        <dbReference type="Proteomes" id="UP000322644"/>
    </source>
</evidence>
<protein>
    <submittedName>
        <fullName evidence="1">Uncharacterized protein</fullName>
    </submittedName>
</protein>
<dbReference type="EMBL" id="CP036246">
    <property type="protein sequence ID" value="QEP41039.1"/>
    <property type="molecule type" value="Genomic_DNA"/>
</dbReference>
<dbReference type="Proteomes" id="UP000322644">
    <property type="component" value="Chromosome"/>
</dbReference>
<dbReference type="AlphaFoldDB" id="A0A5C2HDW7"/>
<sequence length="174" mass="20865">MEDILDSIEEENIVNLFRLKNRVYNKTFKKYICIFKQIKNINFYINIKYENIDFSTVIIDKNINNHSFQDNISLVLGTLAFLNDELNEKITQLSQIVENCKDYSKLKKEDKEVIKDSYFFARCIQILCTTDYYKYYSENSFDIYVSVENELQSSFWLSFKIYIRKILKLGQINV</sequence>
<name>A0A5C2HDW7_9BACT</name>
<accession>A0A5C2HDW7</accession>
<reference evidence="1 2" key="1">
    <citation type="submission" date="2019-09" db="EMBL/GenBank/DDBJ databases">
        <title>Complete genome sequencing of four Arcobacter species reveals a diverse suite of mobile elements.</title>
        <authorList>
            <person name="Miller W.G."/>
            <person name="Yee E."/>
            <person name="Bono J.L."/>
        </authorList>
    </citation>
    <scope>NUCLEOTIDE SEQUENCE [LARGE SCALE GENOMIC DNA]</scope>
    <source>
        <strain evidence="1 2">CCUG 56899</strain>
    </source>
</reference>
<evidence type="ECO:0000313" key="1">
    <source>
        <dbReference type="EMBL" id="QEP41039.1"/>
    </source>
</evidence>
<gene>
    <name evidence="1" type="ORF">APORC_1456</name>
</gene>
<dbReference type="KEGG" id="apoc:APORC_1456"/>
<proteinExistence type="predicted"/>
<dbReference type="RefSeq" id="WP_066387981.1">
    <property type="nucleotide sequence ID" value="NZ_CP036246.2"/>
</dbReference>